<comment type="caution">
    <text evidence="9">The sequence shown here is derived from an EMBL/GenBank/DDBJ whole genome shotgun (WGS) entry which is preliminary data.</text>
</comment>
<dbReference type="PROSITE" id="PS50067">
    <property type="entry name" value="KINESIN_MOTOR_2"/>
    <property type="match status" value="1"/>
</dbReference>
<sequence>MSRSEAEPSVVEVREDQGLIEIRNTTTKAVFKFDAVYGCDSGQEELYEQSVHPVVSSVLEGFNGTIFAYGQTGSGKTYTMEGDNGNKGVIPRSFEQVFDCIASCCNTRYLVHASFLEIYQDEITDLLDPDNGRQLELCEKPNVGVHVKDISYCLCKSRDDLERVLAAGIFSRSTGVTNMNERSSRSHAILTVTIKMDNGSPQSRRAIRVGKLNLVDLAGSERQSKSGAIGQRLREACRVNLSLSALGNVISALVEGKRHIPYRDSKLTRLLQNSLGGNSKTLMIANIGPASYNYDESLATLQYASRAKNIQNKPIVNEDPKDSLLRVYQKEIEGLEKLLSEKNLQTVINGPVQVQNVTKQTDIYPDSYGNELRTMGSSSSQVYLERKQSLIEEIERNKELVAGERKEVEELKELIVLMESTLLYGNKSMMDLTNEQQLALEEDRRKIARQKNRCITIRKQVRLRQEIWQTYSTLQQQVEAKAQELEALCFKVDATKCEIQRMTSEMDILLRELDDERKTLLKELKKKYLTMEKLIPIDELNTLIARASYDESNSCWYLKPS</sequence>
<keyword evidence="7" id="KW-0175">Coiled coil</keyword>
<dbReference type="PROSITE" id="PS00411">
    <property type="entry name" value="KINESIN_MOTOR_1"/>
    <property type="match status" value="1"/>
</dbReference>
<dbReference type="SMART" id="SM00129">
    <property type="entry name" value="KISc"/>
    <property type="match status" value="1"/>
</dbReference>
<keyword evidence="2 5" id="KW-0547">Nucleotide-binding</keyword>
<keyword evidence="6" id="KW-0493">Microtubule</keyword>
<evidence type="ECO:0000256" key="7">
    <source>
        <dbReference type="SAM" id="Coils"/>
    </source>
</evidence>
<comment type="subcellular location">
    <subcellularLocation>
        <location evidence="1">Cytoplasm</location>
        <location evidence="1">Cytoskeleton</location>
    </subcellularLocation>
</comment>
<accession>A0ABQ9GUF0</accession>
<dbReference type="InterPro" id="IPR027417">
    <property type="entry name" value="P-loop_NTPase"/>
</dbReference>
<feature type="coiled-coil region" evidence="7">
    <location>
        <begin position="384"/>
        <end position="421"/>
    </location>
</feature>
<dbReference type="SUPFAM" id="SSF52540">
    <property type="entry name" value="P-loop containing nucleoside triphosphate hydrolases"/>
    <property type="match status" value="1"/>
</dbReference>
<evidence type="ECO:0000256" key="4">
    <source>
        <dbReference type="ARBA" id="ARBA00023212"/>
    </source>
</evidence>
<evidence type="ECO:0000256" key="6">
    <source>
        <dbReference type="RuleBase" id="RU000394"/>
    </source>
</evidence>
<keyword evidence="5 6" id="KW-0505">Motor protein</keyword>
<proteinExistence type="inferred from homology"/>
<dbReference type="Pfam" id="PF00225">
    <property type="entry name" value="Kinesin"/>
    <property type="match status" value="1"/>
</dbReference>
<evidence type="ECO:0000313" key="10">
    <source>
        <dbReference type="Proteomes" id="UP001159363"/>
    </source>
</evidence>
<dbReference type="PANTHER" id="PTHR47969">
    <property type="entry name" value="CHROMOSOME-ASSOCIATED KINESIN KIF4A-RELATED"/>
    <property type="match status" value="1"/>
</dbReference>
<evidence type="ECO:0000256" key="1">
    <source>
        <dbReference type="ARBA" id="ARBA00004245"/>
    </source>
</evidence>
<dbReference type="InterPro" id="IPR027640">
    <property type="entry name" value="Kinesin-like_fam"/>
</dbReference>
<keyword evidence="10" id="KW-1185">Reference proteome</keyword>
<feature type="domain" description="Kinesin motor" evidence="8">
    <location>
        <begin position="1"/>
        <end position="310"/>
    </location>
</feature>
<dbReference type="Gene3D" id="3.40.850.10">
    <property type="entry name" value="Kinesin motor domain"/>
    <property type="match status" value="1"/>
</dbReference>
<evidence type="ECO:0000256" key="5">
    <source>
        <dbReference type="PROSITE-ProRule" id="PRU00283"/>
    </source>
</evidence>
<organism evidence="9 10">
    <name type="scientific">Dryococelus australis</name>
    <dbReference type="NCBI Taxonomy" id="614101"/>
    <lineage>
        <taxon>Eukaryota</taxon>
        <taxon>Metazoa</taxon>
        <taxon>Ecdysozoa</taxon>
        <taxon>Arthropoda</taxon>
        <taxon>Hexapoda</taxon>
        <taxon>Insecta</taxon>
        <taxon>Pterygota</taxon>
        <taxon>Neoptera</taxon>
        <taxon>Polyneoptera</taxon>
        <taxon>Phasmatodea</taxon>
        <taxon>Verophasmatodea</taxon>
        <taxon>Anareolatae</taxon>
        <taxon>Phasmatidae</taxon>
        <taxon>Eurycanthinae</taxon>
        <taxon>Dryococelus</taxon>
    </lineage>
</organism>
<dbReference type="InterPro" id="IPR019821">
    <property type="entry name" value="Kinesin_motor_CS"/>
</dbReference>
<evidence type="ECO:0000313" key="9">
    <source>
        <dbReference type="EMBL" id="KAJ8875657.1"/>
    </source>
</evidence>
<dbReference type="EMBL" id="JARBHB010000009">
    <property type="protein sequence ID" value="KAJ8875657.1"/>
    <property type="molecule type" value="Genomic_DNA"/>
</dbReference>
<evidence type="ECO:0000256" key="3">
    <source>
        <dbReference type="ARBA" id="ARBA00022840"/>
    </source>
</evidence>
<comment type="similarity">
    <text evidence="5 6">Belongs to the TRAFAC class myosin-kinesin ATPase superfamily. Kinesin family.</text>
</comment>
<dbReference type="PRINTS" id="PR00380">
    <property type="entry name" value="KINESINHEAVY"/>
</dbReference>
<protein>
    <recommendedName>
        <fullName evidence="6">Kinesin-like protein</fullName>
    </recommendedName>
</protein>
<gene>
    <name evidence="9" type="ORF">PR048_023554</name>
</gene>
<dbReference type="Proteomes" id="UP001159363">
    <property type="component" value="Chromosome 8"/>
</dbReference>
<keyword evidence="4" id="KW-0206">Cytoskeleton</keyword>
<evidence type="ECO:0000259" key="8">
    <source>
        <dbReference type="PROSITE" id="PS50067"/>
    </source>
</evidence>
<feature type="binding site" evidence="5">
    <location>
        <begin position="70"/>
        <end position="77"/>
    </location>
    <ligand>
        <name>ATP</name>
        <dbReference type="ChEBI" id="CHEBI:30616"/>
    </ligand>
</feature>
<keyword evidence="4" id="KW-0963">Cytoplasm</keyword>
<evidence type="ECO:0000256" key="2">
    <source>
        <dbReference type="ARBA" id="ARBA00022741"/>
    </source>
</evidence>
<reference evidence="9 10" key="1">
    <citation type="submission" date="2023-02" db="EMBL/GenBank/DDBJ databases">
        <title>LHISI_Scaffold_Assembly.</title>
        <authorList>
            <person name="Stuart O.P."/>
            <person name="Cleave R."/>
            <person name="Magrath M.J.L."/>
            <person name="Mikheyev A.S."/>
        </authorList>
    </citation>
    <scope>NUCLEOTIDE SEQUENCE [LARGE SCALE GENOMIC DNA]</scope>
    <source>
        <strain evidence="9">Daus_M_001</strain>
        <tissue evidence="9">Leg muscle</tissue>
    </source>
</reference>
<name>A0ABQ9GUF0_9NEOP</name>
<keyword evidence="3 5" id="KW-0067">ATP-binding</keyword>
<dbReference type="InterPro" id="IPR036961">
    <property type="entry name" value="Kinesin_motor_dom_sf"/>
</dbReference>
<dbReference type="InterPro" id="IPR001752">
    <property type="entry name" value="Kinesin_motor_dom"/>
</dbReference>
<feature type="coiled-coil region" evidence="7">
    <location>
        <begin position="492"/>
        <end position="519"/>
    </location>
</feature>